<sequence length="1210" mass="126614">MTAAPGQALAGPGWRWVHRCAATMVFLVVALLLGLGVMAWRLAERPLELPQLARQIEAAVNARPDGLRLAIGHAAIAWEGFRGGTAAPLDIRLRDVRLLAGSTQAELPEAALTLSVRALLRGVVAPATIELRRPRLHATLTEGGIALGLAPAAEGDAKGEVQGEAQGQVGPATDPAALLAGLMQPASDRDAFAALRRIRVNGGEAVLADPAAGLTWTLQEPHLDLRRDASGGLAGEGEAVLRAGAVSVPVRLAGRAEGTPMRLALGLDLPALRPPQLAAIWPPLAPLAALDAPVTLSARAEFDAAARPDRMEARLLAGAGSLVLAPGQRLPFAGLEAVAEGNSRALTIREAVLRLPGQGVAPGPALTARGEVTGREGEWQARLDLGAGPLQLGDLPRLWPEALAPAARAAALRAMPSGLLREARARLDLVVPAGLDAVSLRAARLGLTSGPVALDVAGSRVVAAGVELAASYAPDAVRLERIAVRLPATGNPSGPAPTLAAEGEALLRDGTWRIGAQASLDAVGAADLAAYWPAGLGKGARDWVTRNITAGRIRNGQWRLEAEAPAALDGLRLTGLTGSAEIADATVHWLRPVPPAEGASGTVEFGLSEVTIRGRASRQMLAEGKPSGIEVKEATARFFNLETEPGNVEMAFQLAGPLPDVFAVLRQPRLKLFDRRKLEAQAAAGQAEARLTVGFPLWEDLPIEALKIRATGKVTEARLPGALVDRDVERGNFDLAVDTEGLKLSGQAQWLGAPVRLGLEMDFRAGPSAQVTERGTLTGRLEARQAAALGLDTGRMLDGPAALEARYERRRNGQGSVALRADLRDARLAVEALNWAKPAGSPGMAEATLRLQGEALVAAEGLRLEAQDLSLRGRAGFGPRTRLDRMELSEGAFGASRFAGEVRRPEREGGAWQASLRGPLLDLQPVLGPPTPGAARDPAPPEEDATPLQLVLDFDRVTNGEGRTLFDAHARLRTDRRGLLREAWARGRTGAAPGQGAFDFSLVPQETHRLLRLTAEDGGALLHALDLADAIRGGRLVVNARYAELRPGAPLAGTAELDGFVLRDAPAAAKLLQAMTLYGLVEAVQGGKGLVFGRLVAPFTLSQQALTLSDARAFSASLGVTAKGRILRDSRTAEVEGTIVPAYMFNTLLGNLPVLGRLFSPEAGGGVFAATYAVRGPLDDPQVTVNPLAALTPGFLRGLFGLGGPREPAR</sequence>
<evidence type="ECO:0000256" key="1">
    <source>
        <dbReference type="SAM" id="MobiDB-lite"/>
    </source>
</evidence>
<evidence type="ECO:0000313" key="5">
    <source>
        <dbReference type="Proteomes" id="UP001243009"/>
    </source>
</evidence>
<reference evidence="4 5" key="1">
    <citation type="submission" date="2023-08" db="EMBL/GenBank/DDBJ databases">
        <title>The draft genome sequence of Paracraurococcus sp. LOR1-02.</title>
        <authorList>
            <person name="Kingkaew E."/>
            <person name="Tanasupawat S."/>
        </authorList>
    </citation>
    <scope>NUCLEOTIDE SEQUENCE [LARGE SCALE GENOMIC DNA]</scope>
    <source>
        <strain evidence="4 5">LOR1-02</strain>
    </source>
</reference>
<keyword evidence="5" id="KW-1185">Reference proteome</keyword>
<dbReference type="InterPro" id="IPR025263">
    <property type="entry name" value="YhdP_central"/>
</dbReference>
<protein>
    <submittedName>
        <fullName evidence="4">DUF3971 domain-containing protein</fullName>
    </submittedName>
</protein>
<proteinExistence type="predicted"/>
<feature type="domain" description="YhdP central" evidence="3">
    <location>
        <begin position="21"/>
        <end position="927"/>
    </location>
</feature>
<keyword evidence="2" id="KW-0812">Transmembrane</keyword>
<evidence type="ECO:0000313" key="4">
    <source>
        <dbReference type="EMBL" id="MDO9711945.1"/>
    </source>
</evidence>
<comment type="caution">
    <text evidence="4">The sequence shown here is derived from an EMBL/GenBank/DDBJ whole genome shotgun (WGS) entry which is preliminary data.</text>
</comment>
<keyword evidence="2" id="KW-1133">Transmembrane helix</keyword>
<accession>A0ABT9E7L3</accession>
<dbReference type="Pfam" id="PF13116">
    <property type="entry name" value="YhdP"/>
    <property type="match status" value="1"/>
</dbReference>
<dbReference type="RefSeq" id="WP_305106801.1">
    <property type="nucleotide sequence ID" value="NZ_JAUTWS010000037.1"/>
</dbReference>
<dbReference type="EMBL" id="JAUTWS010000037">
    <property type="protein sequence ID" value="MDO9711945.1"/>
    <property type="molecule type" value="Genomic_DNA"/>
</dbReference>
<feature type="transmembrane region" description="Helical" evidence="2">
    <location>
        <begin position="21"/>
        <end position="43"/>
    </location>
</feature>
<evidence type="ECO:0000256" key="2">
    <source>
        <dbReference type="SAM" id="Phobius"/>
    </source>
</evidence>
<evidence type="ECO:0000259" key="3">
    <source>
        <dbReference type="Pfam" id="PF13116"/>
    </source>
</evidence>
<organism evidence="4 5">
    <name type="scientific">Paracraurococcus lichenis</name>
    <dbReference type="NCBI Taxonomy" id="3064888"/>
    <lineage>
        <taxon>Bacteria</taxon>
        <taxon>Pseudomonadati</taxon>
        <taxon>Pseudomonadota</taxon>
        <taxon>Alphaproteobacteria</taxon>
        <taxon>Acetobacterales</taxon>
        <taxon>Roseomonadaceae</taxon>
        <taxon>Paracraurococcus</taxon>
    </lineage>
</organism>
<gene>
    <name evidence="4" type="ORF">Q7A36_26620</name>
</gene>
<dbReference type="Proteomes" id="UP001243009">
    <property type="component" value="Unassembled WGS sequence"/>
</dbReference>
<keyword evidence="2" id="KW-0472">Membrane</keyword>
<feature type="region of interest" description="Disordered" evidence="1">
    <location>
        <begin position="921"/>
        <end position="946"/>
    </location>
</feature>
<name>A0ABT9E7L3_9PROT</name>